<comment type="caution">
    <text evidence="1">The sequence shown here is derived from an EMBL/GenBank/DDBJ whole genome shotgun (WGS) entry which is preliminary data.</text>
</comment>
<dbReference type="InterPro" id="IPR007344">
    <property type="entry name" value="GrpB/CoaE"/>
</dbReference>
<dbReference type="EMBL" id="BONZ01000118">
    <property type="protein sequence ID" value="GIH21176.1"/>
    <property type="molecule type" value="Genomic_DNA"/>
</dbReference>
<dbReference type="Gene3D" id="3.30.460.10">
    <property type="entry name" value="Beta Polymerase, domain 2"/>
    <property type="match status" value="1"/>
</dbReference>
<proteinExistence type="predicted"/>
<dbReference type="InterPro" id="IPR043519">
    <property type="entry name" value="NT_sf"/>
</dbReference>
<dbReference type="SUPFAM" id="SSF81301">
    <property type="entry name" value="Nucleotidyltransferase"/>
    <property type="match status" value="1"/>
</dbReference>
<evidence type="ECO:0000313" key="2">
    <source>
        <dbReference type="Proteomes" id="UP000642748"/>
    </source>
</evidence>
<dbReference type="Proteomes" id="UP000642748">
    <property type="component" value="Unassembled WGS sequence"/>
</dbReference>
<accession>A0A8J3VWT3</accession>
<name>A0A8J3VWT3_9ACTN</name>
<dbReference type="RefSeq" id="WP_203924575.1">
    <property type="nucleotide sequence ID" value="NZ_BONZ01000118.1"/>
</dbReference>
<evidence type="ECO:0008006" key="3">
    <source>
        <dbReference type="Google" id="ProtNLM"/>
    </source>
</evidence>
<dbReference type="Pfam" id="PF04229">
    <property type="entry name" value="GrpB"/>
    <property type="match status" value="1"/>
</dbReference>
<dbReference type="AlphaFoldDB" id="A0A8J3VWT3"/>
<gene>
    <name evidence="1" type="ORF">Raf01_93480</name>
</gene>
<evidence type="ECO:0000313" key="1">
    <source>
        <dbReference type="EMBL" id="GIH21176.1"/>
    </source>
</evidence>
<reference evidence="1" key="1">
    <citation type="submission" date="2021-01" db="EMBL/GenBank/DDBJ databases">
        <title>Whole genome shotgun sequence of Rugosimonospora africana NBRC 104875.</title>
        <authorList>
            <person name="Komaki H."/>
            <person name="Tamura T."/>
        </authorList>
    </citation>
    <scope>NUCLEOTIDE SEQUENCE</scope>
    <source>
        <strain evidence="1">NBRC 104875</strain>
    </source>
</reference>
<dbReference type="PANTHER" id="PTHR34822:SF1">
    <property type="entry name" value="GRPB FAMILY PROTEIN"/>
    <property type="match status" value="1"/>
</dbReference>
<protein>
    <recommendedName>
        <fullName evidence="3">GrpB family protein</fullName>
    </recommendedName>
</protein>
<organism evidence="1 2">
    <name type="scientific">Rugosimonospora africana</name>
    <dbReference type="NCBI Taxonomy" id="556532"/>
    <lineage>
        <taxon>Bacteria</taxon>
        <taxon>Bacillati</taxon>
        <taxon>Actinomycetota</taxon>
        <taxon>Actinomycetes</taxon>
        <taxon>Micromonosporales</taxon>
        <taxon>Micromonosporaceae</taxon>
        <taxon>Rugosimonospora</taxon>
    </lineage>
</organism>
<keyword evidence="2" id="KW-1185">Reference proteome</keyword>
<dbReference type="PANTHER" id="PTHR34822">
    <property type="entry name" value="GRPB DOMAIN PROTEIN (AFU_ORTHOLOGUE AFUA_1G01530)"/>
    <property type="match status" value="1"/>
</dbReference>
<sequence>MISEGQQGERLTGIFQDVAIQVDDYDDRWPVLADAACRELTDALPGIFTVIEHIGSTAVPGLAAKAIIDLMAAVPTLGTMAAQEGMLASLGYQRYETGMPNRLFYFRNRGSRRTHHLHVVTIDTWPSRNERVLRDYLRSHPKEAARYAERKRQLLSADVDADSYTRAKTAVIQELTDRARTERGLPLSPVWEE</sequence>